<accession>A0A8H8DIK7</accession>
<reference evidence="2 3" key="1">
    <citation type="journal article" name="Sci. Rep.">
        <title>Genome-scale phylogenetic analyses confirm Olpidium as the closest living zoosporic fungus to the non-flagellated, terrestrial fungi.</title>
        <authorList>
            <person name="Chang Y."/>
            <person name="Rochon D."/>
            <person name="Sekimoto S."/>
            <person name="Wang Y."/>
            <person name="Chovatia M."/>
            <person name="Sandor L."/>
            <person name="Salamov A."/>
            <person name="Grigoriev I.V."/>
            <person name="Stajich J.E."/>
            <person name="Spatafora J.W."/>
        </authorList>
    </citation>
    <scope>NUCLEOTIDE SEQUENCE [LARGE SCALE GENOMIC DNA]</scope>
    <source>
        <strain evidence="2">S191</strain>
    </source>
</reference>
<feature type="compositionally biased region" description="Polar residues" evidence="1">
    <location>
        <begin position="41"/>
        <end position="51"/>
    </location>
</feature>
<gene>
    <name evidence="2" type="ORF">BJ554DRAFT_440</name>
</gene>
<evidence type="ECO:0000313" key="3">
    <source>
        <dbReference type="Proteomes" id="UP000673691"/>
    </source>
</evidence>
<evidence type="ECO:0000313" key="2">
    <source>
        <dbReference type="EMBL" id="KAG5459187.1"/>
    </source>
</evidence>
<evidence type="ECO:0000256" key="1">
    <source>
        <dbReference type="SAM" id="MobiDB-lite"/>
    </source>
</evidence>
<feature type="region of interest" description="Disordered" evidence="1">
    <location>
        <begin position="32"/>
        <end position="51"/>
    </location>
</feature>
<name>A0A8H8DIK7_9FUNG</name>
<organism evidence="2 3">
    <name type="scientific">Olpidium bornovanus</name>
    <dbReference type="NCBI Taxonomy" id="278681"/>
    <lineage>
        <taxon>Eukaryota</taxon>
        <taxon>Fungi</taxon>
        <taxon>Fungi incertae sedis</taxon>
        <taxon>Olpidiomycota</taxon>
        <taxon>Olpidiomycotina</taxon>
        <taxon>Olpidiomycetes</taxon>
        <taxon>Olpidiales</taxon>
        <taxon>Olpidiaceae</taxon>
        <taxon>Olpidium</taxon>
    </lineage>
</organism>
<protein>
    <submittedName>
        <fullName evidence="2">Uncharacterized protein</fullName>
    </submittedName>
</protein>
<dbReference type="AlphaFoldDB" id="A0A8H8DIK7"/>
<comment type="caution">
    <text evidence="2">The sequence shown here is derived from an EMBL/GenBank/DDBJ whole genome shotgun (WGS) entry which is preliminary data.</text>
</comment>
<dbReference type="OrthoDB" id="1688503at2759"/>
<proteinExistence type="predicted"/>
<keyword evidence="3" id="KW-1185">Reference proteome</keyword>
<dbReference type="EMBL" id="JAEFCI010007234">
    <property type="protein sequence ID" value="KAG5459187.1"/>
    <property type="molecule type" value="Genomic_DNA"/>
</dbReference>
<dbReference type="Proteomes" id="UP000673691">
    <property type="component" value="Unassembled WGS sequence"/>
</dbReference>
<sequence length="66" mass="7751">MPGKHSPLTFSRVRRSIWMTHFLRYTWTTRPSRPLEEPRTTRTSPTGPQMLCSGSMTFDWPAALLW</sequence>